<comment type="caution">
    <text evidence="1">The sequence shown here is derived from an EMBL/GenBank/DDBJ whole genome shotgun (WGS) entry which is preliminary data.</text>
</comment>
<sequence length="101" mass="11255">MFVTERAVMIAGHGAVESDEPKTDEVDAAIHQGYRVVFLVEQNPAERPTIIVIAHHPNDRTVDIFRHRVKGRPDPRVGVAFSAISDTEVTELRTLYFSVSA</sequence>
<dbReference type="AlphaFoldDB" id="A0A2S5Y712"/>
<protein>
    <submittedName>
        <fullName evidence="1">Uncharacterized protein</fullName>
    </submittedName>
</protein>
<accession>A0A2S5Y712</accession>
<evidence type="ECO:0000313" key="2">
    <source>
        <dbReference type="Proteomes" id="UP000237966"/>
    </source>
</evidence>
<dbReference type="Proteomes" id="UP000237966">
    <property type="component" value="Unassembled WGS sequence"/>
</dbReference>
<proteinExistence type="predicted"/>
<evidence type="ECO:0000313" key="1">
    <source>
        <dbReference type="EMBL" id="PPI15239.1"/>
    </source>
</evidence>
<name>A0A2S5Y712_9MICO</name>
<organism evidence="1 2">
    <name type="scientific">Rathayibacter toxicus</name>
    <dbReference type="NCBI Taxonomy" id="145458"/>
    <lineage>
        <taxon>Bacteria</taxon>
        <taxon>Bacillati</taxon>
        <taxon>Actinomycetota</taxon>
        <taxon>Actinomycetes</taxon>
        <taxon>Micrococcales</taxon>
        <taxon>Microbacteriaceae</taxon>
        <taxon>Rathayibacter</taxon>
    </lineage>
</organism>
<gene>
    <name evidence="1" type="ORF">C5C51_05465</name>
</gene>
<dbReference type="EMBL" id="PSWU01000007">
    <property type="protein sequence ID" value="PPI15239.1"/>
    <property type="molecule type" value="Genomic_DNA"/>
</dbReference>
<reference evidence="1 2" key="1">
    <citation type="submission" date="2018-02" db="EMBL/GenBank/DDBJ databases">
        <title>Bacteriophage NCPPB3778 and a type I-E CRISPR drive the evolution of the US Biological Select Agent, Rathayibacter toxicus.</title>
        <authorList>
            <person name="Davis E.W.II."/>
            <person name="Tabima J.F."/>
            <person name="Weisberg A.J."/>
            <person name="Lopes L.D."/>
            <person name="Wiseman M.S."/>
            <person name="Wiseman M.S."/>
            <person name="Pupko T."/>
            <person name="Belcher M.S."/>
            <person name="Sechler A.J."/>
            <person name="Tancos M.A."/>
            <person name="Schroeder B.K."/>
            <person name="Murray T.D."/>
            <person name="Luster D.G."/>
            <person name="Schneider W.L."/>
            <person name="Rogers E."/>
            <person name="Andreote F.D."/>
            <person name="Grunwald N.J."/>
            <person name="Putnam M.L."/>
            <person name="Chang J.H."/>
        </authorList>
    </citation>
    <scope>NUCLEOTIDE SEQUENCE [LARGE SCALE GENOMIC DNA]</scope>
    <source>
        <strain evidence="1 2">FH99</strain>
    </source>
</reference>